<reference evidence="3" key="1">
    <citation type="submission" date="2019-02" db="EMBL/GenBank/DDBJ databases">
        <authorList>
            <person name="Pothier F.J."/>
        </authorList>
    </citation>
    <scope>NUCLEOTIDE SEQUENCE</scope>
    <source>
        <strain evidence="3">CI-1B</strain>
    </source>
</reference>
<dbReference type="GO" id="GO:0006099">
    <property type="term" value="P:tricarboxylic acid cycle"/>
    <property type="evidence" value="ECO:0007669"/>
    <property type="project" value="UniProtKB-KW"/>
</dbReference>
<evidence type="ECO:0000259" key="2">
    <source>
        <dbReference type="SMART" id="SM00881"/>
    </source>
</evidence>
<comment type="caution">
    <text evidence="3">The sequence shown here is derived from an EMBL/GenBank/DDBJ whole genome shotgun (WGS) entry which is preliminary data.</text>
</comment>
<dbReference type="SUPFAM" id="SSF51735">
    <property type="entry name" value="NAD(P)-binding Rossmann-fold domains"/>
    <property type="match status" value="1"/>
</dbReference>
<dbReference type="Pfam" id="PF13607">
    <property type="entry name" value="Succ_CoA_lig"/>
    <property type="match status" value="1"/>
</dbReference>
<feature type="domain" description="CoA-binding" evidence="2">
    <location>
        <begin position="25"/>
        <end position="121"/>
    </location>
</feature>
<dbReference type="SMART" id="SM00881">
    <property type="entry name" value="CoA_binding"/>
    <property type="match status" value="1"/>
</dbReference>
<dbReference type="PANTHER" id="PTHR42793">
    <property type="entry name" value="COA BINDING DOMAIN CONTAINING PROTEIN"/>
    <property type="match status" value="1"/>
</dbReference>
<protein>
    <recommendedName>
        <fullName evidence="2">CoA-binding domain-containing protein</fullName>
    </recommendedName>
</protein>
<dbReference type="AlphaFoldDB" id="A0A508TEI8"/>
<dbReference type="Proteomes" id="UP000328092">
    <property type="component" value="Unassembled WGS sequence"/>
</dbReference>
<evidence type="ECO:0000313" key="3">
    <source>
        <dbReference type="EMBL" id="VIO72766.1"/>
    </source>
</evidence>
<dbReference type="Gene3D" id="3.40.50.261">
    <property type="entry name" value="Succinyl-CoA synthetase domains"/>
    <property type="match status" value="2"/>
</dbReference>
<dbReference type="EMBL" id="CAADFC020000016">
    <property type="protein sequence ID" value="VIO72766.1"/>
    <property type="molecule type" value="Genomic_DNA"/>
</dbReference>
<dbReference type="InterPro" id="IPR036291">
    <property type="entry name" value="NAD(P)-bd_dom_sf"/>
</dbReference>
<accession>A0A508TEI8</accession>
<dbReference type="SUPFAM" id="SSF52210">
    <property type="entry name" value="Succinyl-CoA synthetase domains"/>
    <property type="match status" value="2"/>
</dbReference>
<sequence length="494" mass="50882">MTTPSLTPAQDHAPADAGGAAIEAFLKPKSIALIGAAPAEQRSIRGALMRVLRRGGFDGRIVPVNPSYAEINGTPCYPSIGAVGFAVDLAVIAIPAEFVCDAAAECAAAGVRAAIIISSGFAEESAEKAHLQLRLSEVARRTGMRICGPNCEGFYNLLDGVAATFSAAAEPAEAENQAIVGAGRVAVVAQSGGLGFAMLNRGRALGLDFTHIVTTGNECDLTAVDFIGHFATDAVSNVIIAYLEEIRDVAGFRLAAERARASGKMIIVIKIGQSEPGRRAALAHTGSITGAAADLDAMFADLGVLVAVEADEAVAAALAFVTNPISAGRRVGIVTTAGGAGTVLCESLAGAGFAIPALSEPLQCLLRPTFPNYGSAANPVDVTAQGIFTGGAMRALEVLLDGDEVDLVVFAATLSGERSISIDIDALRELAARSAKPILIYSYTLPSGFARQALRRAGLPVFAHIRDLVAAAHALTFDRRRRAGRLAETGLHSS</sequence>
<dbReference type="Pfam" id="PF13380">
    <property type="entry name" value="CoA_binding_2"/>
    <property type="match status" value="1"/>
</dbReference>
<evidence type="ECO:0000256" key="1">
    <source>
        <dbReference type="ARBA" id="ARBA00022532"/>
    </source>
</evidence>
<gene>
    <name evidence="3" type="ORF">CI1B_44130</name>
</gene>
<proteinExistence type="predicted"/>
<evidence type="ECO:0000313" key="4">
    <source>
        <dbReference type="Proteomes" id="UP000328092"/>
    </source>
</evidence>
<dbReference type="OrthoDB" id="9807426at2"/>
<dbReference type="Gene3D" id="3.40.50.720">
    <property type="entry name" value="NAD(P)-binding Rossmann-like Domain"/>
    <property type="match status" value="1"/>
</dbReference>
<dbReference type="InterPro" id="IPR016102">
    <property type="entry name" value="Succinyl-CoA_synth-like"/>
</dbReference>
<dbReference type="InterPro" id="IPR003781">
    <property type="entry name" value="CoA-bd"/>
</dbReference>
<keyword evidence="1" id="KW-0816">Tricarboxylic acid cycle</keyword>
<dbReference type="RefSeq" id="WP_139861591.1">
    <property type="nucleotide sequence ID" value="NZ_CAADFC020000016.1"/>
</dbReference>
<name>A0A508TEI8_9BRAD</name>
<dbReference type="PANTHER" id="PTHR42793:SF1">
    <property type="entry name" value="PEPTIDYL-LYSINE N-ACETYLTRANSFERASE PATZ"/>
    <property type="match status" value="1"/>
</dbReference>
<dbReference type="InterPro" id="IPR032875">
    <property type="entry name" value="Succ_CoA_lig_flav_dom"/>
</dbReference>
<keyword evidence="4" id="KW-1185">Reference proteome</keyword>
<organism evidence="3 4">
    <name type="scientific">Bradyrhizobium ivorense</name>
    <dbReference type="NCBI Taxonomy" id="2511166"/>
    <lineage>
        <taxon>Bacteria</taxon>
        <taxon>Pseudomonadati</taxon>
        <taxon>Pseudomonadota</taxon>
        <taxon>Alphaproteobacteria</taxon>
        <taxon>Hyphomicrobiales</taxon>
        <taxon>Nitrobacteraceae</taxon>
        <taxon>Bradyrhizobium</taxon>
    </lineage>
</organism>